<evidence type="ECO:0000256" key="1">
    <source>
        <dbReference type="SAM" id="MobiDB-lite"/>
    </source>
</evidence>
<dbReference type="Proteomes" id="UP001139104">
    <property type="component" value="Unassembled WGS sequence"/>
</dbReference>
<organism evidence="2 3">
    <name type="scientific">Candidatus Rhodoblastus alkanivorans</name>
    <dbReference type="NCBI Taxonomy" id="2954117"/>
    <lineage>
        <taxon>Bacteria</taxon>
        <taxon>Pseudomonadati</taxon>
        <taxon>Pseudomonadota</taxon>
        <taxon>Alphaproteobacteria</taxon>
        <taxon>Hyphomicrobiales</taxon>
        <taxon>Rhodoblastaceae</taxon>
        <taxon>Rhodoblastus</taxon>
    </lineage>
</organism>
<reference evidence="2" key="1">
    <citation type="journal article" date="2022" name="ISME J.">
        <title>Identification of active gaseous-alkane degraders at natural gas seeps.</title>
        <authorList>
            <person name="Farhan Ul Haque M."/>
            <person name="Hernandez M."/>
            <person name="Crombie A.T."/>
            <person name="Murrell J.C."/>
        </authorList>
    </citation>
    <scope>NUCLEOTIDE SEQUENCE</scope>
    <source>
        <strain evidence="2">PC2</strain>
    </source>
</reference>
<comment type="caution">
    <text evidence="2">The sequence shown here is derived from an EMBL/GenBank/DDBJ whole genome shotgun (WGS) entry which is preliminary data.</text>
</comment>
<proteinExistence type="predicted"/>
<name>A0ABS9Z752_9HYPH</name>
<dbReference type="EMBL" id="JAIVFP010000001">
    <property type="protein sequence ID" value="MCI4683503.1"/>
    <property type="molecule type" value="Genomic_DNA"/>
</dbReference>
<feature type="region of interest" description="Disordered" evidence="1">
    <location>
        <begin position="46"/>
        <end position="71"/>
    </location>
</feature>
<protein>
    <submittedName>
        <fullName evidence="2">Uncharacterized protein</fullName>
    </submittedName>
</protein>
<accession>A0ABS9Z752</accession>
<evidence type="ECO:0000313" key="2">
    <source>
        <dbReference type="EMBL" id="MCI4683503.1"/>
    </source>
</evidence>
<dbReference type="RefSeq" id="WP_243067452.1">
    <property type="nucleotide sequence ID" value="NZ_JAIVFK010000013.1"/>
</dbReference>
<evidence type="ECO:0000313" key="3">
    <source>
        <dbReference type="Proteomes" id="UP001139104"/>
    </source>
</evidence>
<gene>
    <name evidence="2" type="ORF">K2U94_12125</name>
</gene>
<keyword evidence="3" id="KW-1185">Reference proteome</keyword>
<sequence>MSIAFWLLRRSGDLRGDVRTARPGSVRDIGLIDFEPALDLYEGARRRRQAPAATGDEAIVETQPRQAPPKIDQARNPALMRCLAANDRYAAGRGL</sequence>